<dbReference type="HAMAP" id="MF_01463_B">
    <property type="entry name" value="SecD_B"/>
    <property type="match status" value="1"/>
</dbReference>
<sequence length="630" mass="68196">MNRYPVWKYAIIVIVLLVGLIYALPNFFGEAPAVQVSAAKTTVKVDAATQTRVEEALKAAGLTPDLVTLDAGSLRARFTTTDDQLKARDVVQRALVPDASDPPYTVALNLLSRSPKWLTSLHAYPMYLGLDLRGGVDFLLQVDMKGAIDKKAESFASDLRTTFRDKNIRGTQVSRNGQTVEVTFRDAASLETAKRLIVDQFPDLSTTDAQDGTNWRLTATIKPEAARRLQDAALKQNITTLHNRINELGVAEPVIQQQGLDRIVVQLPGVQDTAKAKEILGRTATLEMRMVDESAEGRAAELSGAPVPFGSEKFLDRSGRPVIVKKQVLVTGENLTDAQPGFDQQSNQPKVDLTMDAKGGRIMRDVSRENYKKRMAMLIFEKGKGEVLTAPSINGELGNRFQVSGSMTVAEASDLALLLRAGSLAAPMEIIQERTIGPTLGADNIEKGFKSVMYGFLAIMVFMCLYYALFGLFSSIALAVNLMLLVAILSMLQATLTLPGIAAMALAIGVAIDSNVLINERVREELRNGASPQAAIHAGYDRAWGTILDSNVTTLIAGIALLAFGSGPVRGFAVVHCIGIVTSMFSAVFFSRGLVNFWYGNKKKLKTVSIGTVWRPKTGSADGTAVVETK</sequence>
<dbReference type="GO" id="GO:0043952">
    <property type="term" value="P:protein transport by the Sec complex"/>
    <property type="evidence" value="ECO:0007669"/>
    <property type="project" value="UniProtKB-UniRule"/>
</dbReference>
<dbReference type="PANTHER" id="PTHR30081">
    <property type="entry name" value="PROTEIN-EXPORT MEMBRANE PROTEIN SEC"/>
    <property type="match status" value="1"/>
</dbReference>
<evidence type="ECO:0000256" key="2">
    <source>
        <dbReference type="ARBA" id="ARBA00022448"/>
    </source>
</evidence>
<dbReference type="Gene3D" id="1.20.1640.10">
    <property type="entry name" value="Multidrug efflux transporter AcrB transmembrane domain"/>
    <property type="match status" value="1"/>
</dbReference>
<evidence type="ECO:0000256" key="4">
    <source>
        <dbReference type="ARBA" id="ARBA00022692"/>
    </source>
</evidence>
<comment type="similarity">
    <text evidence="9">Belongs to the SecD/SecF family. SecD subfamily.</text>
</comment>
<evidence type="ECO:0000259" key="13">
    <source>
        <dbReference type="Pfam" id="PF22599"/>
    </source>
</evidence>
<dbReference type="Pfam" id="PF21760">
    <property type="entry name" value="SecD_1st"/>
    <property type="match status" value="1"/>
</dbReference>
<dbReference type="RefSeq" id="WP_153281533.1">
    <property type="nucleotide sequence ID" value="NZ_CP045644.1"/>
</dbReference>
<dbReference type="InterPro" id="IPR005791">
    <property type="entry name" value="SecD"/>
</dbReference>
<evidence type="ECO:0000313" key="15">
    <source>
        <dbReference type="Proteomes" id="UP000326780"/>
    </source>
</evidence>
<dbReference type="InterPro" id="IPR055344">
    <property type="entry name" value="SecD_SecF_C_bact"/>
</dbReference>
<feature type="domain" description="Protein translocase subunit SecDF P1" evidence="12">
    <location>
        <begin position="234"/>
        <end position="293"/>
    </location>
</feature>
<feature type="transmembrane region" description="Helical" evidence="9">
    <location>
        <begin position="543"/>
        <end position="565"/>
    </location>
</feature>
<keyword evidence="3 9" id="KW-1003">Cell membrane</keyword>
<keyword evidence="8 9" id="KW-0472">Membrane</keyword>
<evidence type="ECO:0000256" key="3">
    <source>
        <dbReference type="ARBA" id="ARBA00022475"/>
    </source>
</evidence>
<evidence type="ECO:0000256" key="7">
    <source>
        <dbReference type="ARBA" id="ARBA00023010"/>
    </source>
</evidence>
<evidence type="ECO:0000256" key="9">
    <source>
        <dbReference type="HAMAP-Rule" id="MF_01463"/>
    </source>
</evidence>
<protein>
    <recommendedName>
        <fullName evidence="9">Protein translocase subunit SecD</fullName>
    </recommendedName>
</protein>
<comment type="subcellular location">
    <subcellularLocation>
        <location evidence="1 9">Cell membrane</location>
        <topology evidence="1 9">Multi-pass membrane protein</topology>
    </subcellularLocation>
</comment>
<keyword evidence="4 9" id="KW-0812">Transmembrane</keyword>
<name>A0A5Q0M2L2_VARPD</name>
<feature type="transmembrane region" description="Helical" evidence="9">
    <location>
        <begin position="571"/>
        <end position="595"/>
    </location>
</feature>
<organism evidence="14 15">
    <name type="scientific">Variovorax paradoxus</name>
    <dbReference type="NCBI Taxonomy" id="34073"/>
    <lineage>
        <taxon>Bacteria</taxon>
        <taxon>Pseudomonadati</taxon>
        <taxon>Pseudomonadota</taxon>
        <taxon>Betaproteobacteria</taxon>
        <taxon>Burkholderiales</taxon>
        <taxon>Comamonadaceae</taxon>
        <taxon>Variovorax</taxon>
    </lineage>
</organism>
<comment type="subunit">
    <text evidence="9">Forms a complex with SecF. Part of the essential Sec protein translocation apparatus which comprises SecA, SecYEG and auxiliary proteins SecDF-YajC and YidC.</text>
</comment>
<keyword evidence="6 9" id="KW-1133">Transmembrane helix</keyword>
<dbReference type="InterPro" id="IPR022813">
    <property type="entry name" value="SecD/SecF_arch_bac"/>
</dbReference>
<keyword evidence="2 9" id="KW-0813">Transport</keyword>
<dbReference type="InterPro" id="IPR027398">
    <property type="entry name" value="SecD-TM"/>
</dbReference>
<evidence type="ECO:0000259" key="12">
    <source>
        <dbReference type="Pfam" id="PF21760"/>
    </source>
</evidence>
<dbReference type="FunFam" id="1.20.1640.10:FF:000004">
    <property type="entry name" value="Protein translocase subunit SecD"/>
    <property type="match status" value="1"/>
</dbReference>
<evidence type="ECO:0000256" key="8">
    <source>
        <dbReference type="ARBA" id="ARBA00023136"/>
    </source>
</evidence>
<keyword evidence="5 9" id="KW-0653">Protein transport</keyword>
<dbReference type="GO" id="GO:0015450">
    <property type="term" value="F:protein-transporting ATPase activity"/>
    <property type="evidence" value="ECO:0007669"/>
    <property type="project" value="InterPro"/>
</dbReference>
<evidence type="ECO:0000256" key="5">
    <source>
        <dbReference type="ARBA" id="ARBA00022927"/>
    </source>
</evidence>
<dbReference type="GO" id="GO:0065002">
    <property type="term" value="P:intracellular protein transmembrane transport"/>
    <property type="evidence" value="ECO:0007669"/>
    <property type="project" value="UniProtKB-UniRule"/>
</dbReference>
<dbReference type="Proteomes" id="UP000326780">
    <property type="component" value="Chromosome"/>
</dbReference>
<dbReference type="NCBIfam" id="TIGR00916">
    <property type="entry name" value="2A0604s01"/>
    <property type="match status" value="1"/>
</dbReference>
<proteinExistence type="inferred from homology"/>
<gene>
    <name evidence="9 14" type="primary">secD</name>
    <name evidence="14" type="ORF">GFK26_08040</name>
</gene>
<keyword evidence="7 9" id="KW-0811">Translocation</keyword>
<feature type="domain" description="SecD export protein N-terminal TM" evidence="11">
    <location>
        <begin position="1"/>
        <end position="108"/>
    </location>
</feature>
<dbReference type="Pfam" id="PF13721">
    <property type="entry name" value="SecD-TM1"/>
    <property type="match status" value="1"/>
</dbReference>
<dbReference type="NCBIfam" id="TIGR01129">
    <property type="entry name" value="secD"/>
    <property type="match status" value="1"/>
</dbReference>
<evidence type="ECO:0000259" key="10">
    <source>
        <dbReference type="Pfam" id="PF02355"/>
    </source>
</evidence>
<dbReference type="Pfam" id="PF22599">
    <property type="entry name" value="SecDF_P1_head"/>
    <property type="match status" value="1"/>
</dbReference>
<evidence type="ECO:0000313" key="14">
    <source>
        <dbReference type="EMBL" id="QFZ82715.1"/>
    </source>
</evidence>
<dbReference type="GO" id="GO:0006605">
    <property type="term" value="P:protein targeting"/>
    <property type="evidence" value="ECO:0007669"/>
    <property type="project" value="UniProtKB-UniRule"/>
</dbReference>
<dbReference type="AlphaFoldDB" id="A0A5Q0M2L2"/>
<evidence type="ECO:0000256" key="6">
    <source>
        <dbReference type="ARBA" id="ARBA00022989"/>
    </source>
</evidence>
<comment type="function">
    <text evidence="9">Part of the Sec protein translocase complex. Interacts with the SecYEG preprotein conducting channel. SecDF uses the proton motive force (PMF) to complete protein translocation after the ATP-dependent function of SecA.</text>
</comment>
<dbReference type="InterPro" id="IPR048634">
    <property type="entry name" value="SecD_SecF_C"/>
</dbReference>
<dbReference type="GO" id="GO:0005886">
    <property type="term" value="C:plasma membrane"/>
    <property type="evidence" value="ECO:0007669"/>
    <property type="project" value="UniProtKB-SubCell"/>
</dbReference>
<dbReference type="EMBL" id="CP045644">
    <property type="protein sequence ID" value="QFZ82715.1"/>
    <property type="molecule type" value="Genomic_DNA"/>
</dbReference>
<dbReference type="Gene3D" id="3.30.70.3400">
    <property type="match status" value="2"/>
</dbReference>
<dbReference type="InterPro" id="IPR054384">
    <property type="entry name" value="SecDF_P1_head"/>
</dbReference>
<evidence type="ECO:0000256" key="1">
    <source>
        <dbReference type="ARBA" id="ARBA00004651"/>
    </source>
</evidence>
<accession>A0A5Q0M2L2</accession>
<reference evidence="14 15" key="1">
    <citation type="submission" date="2019-10" db="EMBL/GenBank/DDBJ databases">
        <title>Complete genome sequence of Variovorax paradoxus 5C-2.</title>
        <authorList>
            <person name="Gogoleva N.E."/>
            <person name="Balkin A.S."/>
        </authorList>
    </citation>
    <scope>NUCLEOTIDE SEQUENCE [LARGE SCALE GENOMIC DNA]</scope>
    <source>
        <strain evidence="14 15">5C-2</strain>
    </source>
</reference>
<dbReference type="FunFam" id="3.30.70.3400:FF:000003">
    <property type="entry name" value="Preprotein translocase subunit SecD"/>
    <property type="match status" value="1"/>
</dbReference>
<dbReference type="PANTHER" id="PTHR30081:SF1">
    <property type="entry name" value="PROTEIN TRANSLOCASE SUBUNIT SECD"/>
    <property type="match status" value="1"/>
</dbReference>
<comment type="caution">
    <text evidence="9">Lacks conserved residue(s) required for the propagation of feature annotation.</text>
</comment>
<dbReference type="InterPro" id="IPR048631">
    <property type="entry name" value="SecD_1st"/>
</dbReference>
<feature type="domain" description="Protein export membrane protein SecD/SecF C-terminal" evidence="10">
    <location>
        <begin position="428"/>
        <end position="598"/>
    </location>
</feature>
<feature type="domain" description="SecDF P1 head subdomain" evidence="13">
    <location>
        <begin position="317"/>
        <end position="426"/>
    </location>
</feature>
<feature type="transmembrane region" description="Helical" evidence="9">
    <location>
        <begin position="452"/>
        <end position="469"/>
    </location>
</feature>
<dbReference type="SUPFAM" id="SSF82866">
    <property type="entry name" value="Multidrug efflux transporter AcrB transmembrane domain"/>
    <property type="match status" value="1"/>
</dbReference>
<dbReference type="Gene3D" id="3.30.1360.200">
    <property type="match status" value="1"/>
</dbReference>
<dbReference type="Pfam" id="PF02355">
    <property type="entry name" value="SecD_SecF_C"/>
    <property type="match status" value="1"/>
</dbReference>
<evidence type="ECO:0000259" key="11">
    <source>
        <dbReference type="Pfam" id="PF13721"/>
    </source>
</evidence>